<dbReference type="Gene3D" id="2.40.30.170">
    <property type="match status" value="1"/>
</dbReference>
<evidence type="ECO:0000313" key="5">
    <source>
        <dbReference type="Proteomes" id="UP000886687"/>
    </source>
</evidence>
<keyword evidence="2 3" id="KW-0175">Coiled coil</keyword>
<gene>
    <name evidence="4" type="ORF">JAZ04_14990</name>
</gene>
<feature type="coiled-coil region" evidence="3">
    <location>
        <begin position="384"/>
        <end position="444"/>
    </location>
</feature>
<proteinExistence type="predicted"/>
<evidence type="ECO:0000313" key="4">
    <source>
        <dbReference type="EMBL" id="MCG7940142.1"/>
    </source>
</evidence>
<dbReference type="Proteomes" id="UP000886687">
    <property type="component" value="Unassembled WGS sequence"/>
</dbReference>
<comment type="caution">
    <text evidence="4">The sequence shown here is derived from an EMBL/GenBank/DDBJ whole genome shotgun (WGS) entry which is preliminary data.</text>
</comment>
<dbReference type="Gene3D" id="3.30.450.40">
    <property type="match status" value="1"/>
</dbReference>
<evidence type="ECO:0000256" key="3">
    <source>
        <dbReference type="SAM" id="Coils"/>
    </source>
</evidence>
<dbReference type="PANTHER" id="PTHR32347:SF23">
    <property type="entry name" value="BLL5650 PROTEIN"/>
    <property type="match status" value="1"/>
</dbReference>
<evidence type="ECO:0000256" key="1">
    <source>
        <dbReference type="ARBA" id="ARBA00004196"/>
    </source>
</evidence>
<dbReference type="InterPro" id="IPR050465">
    <property type="entry name" value="UPF0194_transport"/>
</dbReference>
<sequence length="582" mass="65618">MSASSQRMTQQWLKQLCRLVSGIQSAIVIEKSTEDDGRIHVERWPEEVPPQKHLLKATLKALESGRQMIVPTGDQTAKGFDHIAIPVNSNEPHRLAVGLSISSRSAQKQKAVLQALQWSLHWLKLLLKQSDGSHAASTHWIERLTEGQVTSDKVVELFAERFECDRVTLALGNPQQIEISAIYPRVEIKQQTGLLRAIRDAMFEAMDQQAQLHYPTVETESDQLLRCHNTLAKMVGQMTLCTIPLKAVGTPVGAILLERHRDQPFTPSEQLESLQAAGLTGLLLHQQQQIERPLLNLFGERFGNRMRRLLGPKGLWLKLGLIGLVSLLTLSSFIKGDYRIDARANLEGSIQRVITSPFDGYLQNVAVKAGDIVNQGTLLCQLEDRDLKLEQAKWRTELAKLEREQREALATHERSKVTLLQAQGEQLRAELELVELKLERSQIKAPLSGIIVSGDLSQSLGIPLKRGEELFKIAPLDSYRVMLQVDERAIADVQVGQTGHLRLAGYPHLDHSLKVKRILPLTTAFEGSYRFSIEAELLERDEYLRPGLQGVAKIDAGKRSLLWLATHRIVDWLQLQLWRWWG</sequence>
<evidence type="ECO:0000256" key="2">
    <source>
        <dbReference type="ARBA" id="ARBA00023054"/>
    </source>
</evidence>
<dbReference type="SUPFAM" id="SSF55781">
    <property type="entry name" value="GAF domain-like"/>
    <property type="match status" value="1"/>
</dbReference>
<reference evidence="4" key="1">
    <citation type="journal article" date="2021" name="Proc. Natl. Acad. Sci. U.S.A.">
        <title>Global biogeography of chemosynthetic symbionts reveals both localized and globally distributed symbiont groups. .</title>
        <authorList>
            <person name="Osvatic J.T."/>
            <person name="Wilkins L.G.E."/>
            <person name="Leibrecht L."/>
            <person name="Leray M."/>
            <person name="Zauner S."/>
            <person name="Polzin J."/>
            <person name="Camacho Y."/>
            <person name="Gros O."/>
            <person name="van Gils J.A."/>
            <person name="Eisen J.A."/>
            <person name="Petersen J.M."/>
            <person name="Yuen B."/>
        </authorList>
    </citation>
    <scope>NUCLEOTIDE SEQUENCE</scope>
    <source>
        <strain evidence="4">MAGL173</strain>
    </source>
</reference>
<dbReference type="AlphaFoldDB" id="A0A9E4N035"/>
<dbReference type="SUPFAM" id="SSF111369">
    <property type="entry name" value="HlyD-like secretion proteins"/>
    <property type="match status" value="1"/>
</dbReference>
<dbReference type="GO" id="GO:0030313">
    <property type="term" value="C:cell envelope"/>
    <property type="evidence" value="ECO:0007669"/>
    <property type="project" value="UniProtKB-SubCell"/>
</dbReference>
<accession>A0A9E4N035</accession>
<dbReference type="PANTHER" id="PTHR32347">
    <property type="entry name" value="EFFLUX SYSTEM COMPONENT YKNX-RELATED"/>
    <property type="match status" value="1"/>
</dbReference>
<organism evidence="4 5">
    <name type="scientific">Candidatus Thiodiazotropha lotti</name>
    <dbReference type="NCBI Taxonomy" id="2792787"/>
    <lineage>
        <taxon>Bacteria</taxon>
        <taxon>Pseudomonadati</taxon>
        <taxon>Pseudomonadota</taxon>
        <taxon>Gammaproteobacteria</taxon>
        <taxon>Chromatiales</taxon>
        <taxon>Sedimenticolaceae</taxon>
        <taxon>Candidatus Thiodiazotropha</taxon>
    </lineage>
</organism>
<name>A0A9E4N035_9GAMM</name>
<dbReference type="EMBL" id="JAEPDI010000012">
    <property type="protein sequence ID" value="MCG7940142.1"/>
    <property type="molecule type" value="Genomic_DNA"/>
</dbReference>
<comment type="subcellular location">
    <subcellularLocation>
        <location evidence="1">Cell envelope</location>
    </subcellularLocation>
</comment>
<dbReference type="InterPro" id="IPR029016">
    <property type="entry name" value="GAF-like_dom_sf"/>
</dbReference>
<dbReference type="Gene3D" id="2.40.50.100">
    <property type="match status" value="1"/>
</dbReference>
<protein>
    <submittedName>
        <fullName evidence="4">Efflux RND transporter periplasmic adaptor subunit</fullName>
    </submittedName>
</protein>